<organism evidence="2 3">
    <name type="scientific">Ruania alkalisoli</name>
    <dbReference type="NCBI Taxonomy" id="2779775"/>
    <lineage>
        <taxon>Bacteria</taxon>
        <taxon>Bacillati</taxon>
        <taxon>Actinomycetota</taxon>
        <taxon>Actinomycetes</taxon>
        <taxon>Micrococcales</taxon>
        <taxon>Ruaniaceae</taxon>
        <taxon>Ruania</taxon>
    </lineage>
</organism>
<dbReference type="RefSeq" id="WP_193495880.1">
    <property type="nucleotide sequence ID" value="NZ_CP063169.1"/>
</dbReference>
<reference evidence="2 3" key="1">
    <citation type="submission" date="2020-10" db="EMBL/GenBank/DDBJ databases">
        <title>Haloactinobacterium sp. RN3S43, a bacterium isolated from saline soil.</title>
        <authorList>
            <person name="Sun J.-Q."/>
        </authorList>
    </citation>
    <scope>NUCLEOTIDE SEQUENCE [LARGE SCALE GENOMIC DNA]</scope>
    <source>
        <strain evidence="2 3">RN3S43</strain>
    </source>
</reference>
<feature type="compositionally biased region" description="Acidic residues" evidence="1">
    <location>
        <begin position="178"/>
        <end position="190"/>
    </location>
</feature>
<feature type="region of interest" description="Disordered" evidence="1">
    <location>
        <begin position="160"/>
        <end position="190"/>
    </location>
</feature>
<name>A0A7M1SSA1_9MICO</name>
<evidence type="ECO:0000313" key="2">
    <source>
        <dbReference type="EMBL" id="QOR69473.1"/>
    </source>
</evidence>
<evidence type="ECO:0000256" key="1">
    <source>
        <dbReference type="SAM" id="MobiDB-lite"/>
    </source>
</evidence>
<keyword evidence="3" id="KW-1185">Reference proteome</keyword>
<dbReference type="AlphaFoldDB" id="A0A7M1SSA1"/>
<sequence>MTPFQISTHDLGRRPGSMRTLTLDVPVAEPMGNEVIAVRAGSEVALDLRLEAVMDGVLVTGAAQAVAEGECVRCLTDVSLDLDADITEMFAYPGTQDASELGEDEELLPELDGETLDLEPTVTDAVVLALPFRPLCRPDCPGLCPDCGIRLDEAEEGHAHENLDPRWSALTALAGAEDGPDDAPDEEPQQ</sequence>
<dbReference type="InterPro" id="IPR003772">
    <property type="entry name" value="YceD"/>
</dbReference>
<dbReference type="Pfam" id="PF02620">
    <property type="entry name" value="YceD"/>
    <property type="match status" value="1"/>
</dbReference>
<dbReference type="EMBL" id="CP063169">
    <property type="protein sequence ID" value="QOR69473.1"/>
    <property type="molecule type" value="Genomic_DNA"/>
</dbReference>
<accession>A0A7M1SSA1</accession>
<dbReference type="Proteomes" id="UP000593758">
    <property type="component" value="Chromosome"/>
</dbReference>
<evidence type="ECO:0000313" key="3">
    <source>
        <dbReference type="Proteomes" id="UP000593758"/>
    </source>
</evidence>
<dbReference type="KEGG" id="halt:IM660_12325"/>
<dbReference type="PANTHER" id="PTHR34374">
    <property type="entry name" value="LARGE RIBOSOMAL RNA SUBUNIT ACCUMULATION PROTEIN YCED HOMOLOG 1, CHLOROPLASTIC"/>
    <property type="match status" value="1"/>
</dbReference>
<protein>
    <submittedName>
        <fullName evidence="2">DUF177 domain-containing protein</fullName>
    </submittedName>
</protein>
<dbReference type="PANTHER" id="PTHR34374:SF1">
    <property type="entry name" value="LARGE RIBOSOMAL RNA SUBUNIT ACCUMULATION PROTEIN YCED HOMOLOG 1, CHLOROPLASTIC"/>
    <property type="match status" value="1"/>
</dbReference>
<gene>
    <name evidence="2" type="ORF">IM660_12325</name>
</gene>
<proteinExistence type="predicted"/>